<protein>
    <submittedName>
        <fullName evidence="6">Glutathione import ATP-binding protein GsiA</fullName>
        <ecNumber evidence="6">3.6.3.-</ecNumber>
    </submittedName>
</protein>
<dbReference type="EC" id="3.6.3.-" evidence="6"/>
<dbReference type="SUPFAM" id="SSF52540">
    <property type="entry name" value="P-loop containing nucleoside triphosphate hydrolases"/>
    <property type="match status" value="1"/>
</dbReference>
<dbReference type="PROSITE" id="PS00211">
    <property type="entry name" value="ABC_TRANSPORTER_1"/>
    <property type="match status" value="1"/>
</dbReference>
<dbReference type="InterPro" id="IPR003439">
    <property type="entry name" value="ABC_transporter-like_ATP-bd"/>
</dbReference>
<name>A0A1Y2MGT4_PSEAH</name>
<evidence type="ECO:0000259" key="5">
    <source>
        <dbReference type="PROSITE" id="PS50893"/>
    </source>
</evidence>
<comment type="similarity">
    <text evidence="1">Belongs to the ABC transporter superfamily.</text>
</comment>
<comment type="caution">
    <text evidence="6">The sequence shown here is derived from an EMBL/GenBank/DDBJ whole genome shotgun (WGS) entry which is preliminary data.</text>
</comment>
<dbReference type="PROSITE" id="PS50893">
    <property type="entry name" value="ABC_TRANSPORTER_2"/>
    <property type="match status" value="1"/>
</dbReference>
<dbReference type="InterPro" id="IPR017871">
    <property type="entry name" value="ABC_transporter-like_CS"/>
</dbReference>
<dbReference type="InterPro" id="IPR003593">
    <property type="entry name" value="AAA+_ATPase"/>
</dbReference>
<evidence type="ECO:0000256" key="3">
    <source>
        <dbReference type="ARBA" id="ARBA00022741"/>
    </source>
</evidence>
<keyword evidence="2" id="KW-0813">Transport</keyword>
<dbReference type="GO" id="GO:0055085">
    <property type="term" value="P:transmembrane transport"/>
    <property type="evidence" value="ECO:0007669"/>
    <property type="project" value="UniProtKB-ARBA"/>
</dbReference>
<dbReference type="Proteomes" id="UP000194360">
    <property type="component" value="Unassembled WGS sequence"/>
</dbReference>
<dbReference type="CDD" id="cd03257">
    <property type="entry name" value="ABC_NikE_OppD_transporters"/>
    <property type="match status" value="1"/>
</dbReference>
<dbReference type="PANTHER" id="PTHR43776">
    <property type="entry name" value="TRANSPORT ATP-BINDING PROTEIN"/>
    <property type="match status" value="1"/>
</dbReference>
<keyword evidence="7" id="KW-1185">Reference proteome</keyword>
<feature type="domain" description="ABC transporter" evidence="5">
    <location>
        <begin position="14"/>
        <end position="257"/>
    </location>
</feature>
<accession>A0A1Y2MGT4</accession>
<keyword evidence="4 6" id="KW-0067">ATP-binding</keyword>
<dbReference type="GO" id="GO:0005524">
    <property type="term" value="F:ATP binding"/>
    <property type="evidence" value="ECO:0007669"/>
    <property type="project" value="UniProtKB-KW"/>
</dbReference>
<evidence type="ECO:0000256" key="4">
    <source>
        <dbReference type="ARBA" id="ARBA00022840"/>
    </source>
</evidence>
<keyword evidence="3" id="KW-0547">Nucleotide-binding</keyword>
<evidence type="ECO:0000256" key="2">
    <source>
        <dbReference type="ARBA" id="ARBA00022448"/>
    </source>
</evidence>
<dbReference type="PANTHER" id="PTHR43776:SF7">
    <property type="entry name" value="D,D-DIPEPTIDE TRANSPORT ATP-BINDING PROTEIN DDPF-RELATED"/>
    <property type="match status" value="1"/>
</dbReference>
<dbReference type="InterPro" id="IPR027417">
    <property type="entry name" value="P-loop_NTPase"/>
</dbReference>
<evidence type="ECO:0000256" key="1">
    <source>
        <dbReference type="ARBA" id="ARBA00005417"/>
    </source>
</evidence>
<dbReference type="Gene3D" id="3.40.50.300">
    <property type="entry name" value="P-loop containing nucleotide triphosphate hydrolases"/>
    <property type="match status" value="1"/>
</dbReference>
<dbReference type="OrthoDB" id="3169708at2"/>
<proteinExistence type="inferred from homology"/>
<dbReference type="AlphaFoldDB" id="A0A1Y2MGT4"/>
<dbReference type="SMART" id="SM00382">
    <property type="entry name" value="AAA"/>
    <property type="match status" value="1"/>
</dbReference>
<reference evidence="6 7" key="1">
    <citation type="submission" date="2016-09" db="EMBL/GenBank/DDBJ databases">
        <title>Pseudonocardia autotrophica DSM535, a candidate organism with high potential of specific P450 cytochromes.</title>
        <authorList>
            <person name="Grumaz C."/>
            <person name="Vainshtein Y."/>
            <person name="Kirstahler P."/>
            <person name="Sohn K."/>
        </authorList>
    </citation>
    <scope>NUCLEOTIDE SEQUENCE [LARGE SCALE GENOMIC DNA]</scope>
    <source>
        <strain evidence="6 7">DSM 535</strain>
    </source>
</reference>
<dbReference type="InterPro" id="IPR050319">
    <property type="entry name" value="ABC_transp_ATP-bind"/>
</dbReference>
<dbReference type="EMBL" id="MIGB01000088">
    <property type="protein sequence ID" value="OSY34470.1"/>
    <property type="molecule type" value="Genomic_DNA"/>
</dbReference>
<organism evidence="6 7">
    <name type="scientific">Pseudonocardia autotrophica</name>
    <name type="common">Amycolata autotrophica</name>
    <name type="synonym">Nocardia autotrophica</name>
    <dbReference type="NCBI Taxonomy" id="2074"/>
    <lineage>
        <taxon>Bacteria</taxon>
        <taxon>Bacillati</taxon>
        <taxon>Actinomycetota</taxon>
        <taxon>Actinomycetes</taxon>
        <taxon>Pseudonocardiales</taxon>
        <taxon>Pseudonocardiaceae</taxon>
        <taxon>Pseudonocardia</taxon>
    </lineage>
</organism>
<keyword evidence="6" id="KW-0378">Hydrolase</keyword>
<dbReference type="RefSeq" id="WP_158092388.1">
    <property type="nucleotide sequence ID" value="NZ_AP018920.1"/>
</dbReference>
<dbReference type="Pfam" id="PF00005">
    <property type="entry name" value="ABC_tran"/>
    <property type="match status" value="1"/>
</dbReference>
<evidence type="ECO:0000313" key="6">
    <source>
        <dbReference type="EMBL" id="OSY34470.1"/>
    </source>
</evidence>
<dbReference type="STRING" id="2074.BG845_06830"/>
<evidence type="ECO:0000313" key="7">
    <source>
        <dbReference type="Proteomes" id="UP000194360"/>
    </source>
</evidence>
<gene>
    <name evidence="6" type="primary">gsiA_11</name>
    <name evidence="6" type="ORF">BG845_06830</name>
</gene>
<sequence length="269" mass="28376">MADGAADPTPVLTLEAVDVSVGTGRGRRRVLHEVDLDLRAGEVLGVVGRSGSGKSTLGRVCVGLQGTENGHARLASGDDLVPMGRRVLRAARPTLQMVFQDPYSTFPSFRTVGRTIDLNARRLLPGADRHARRAAALDAFGEVGLVEDHLDRRPAELSGGQLQRAAIARALLARPRVLVADEVVSALDLTTQAAIVSLLGEVSSARSMAVLFISHDLGVVASSCERIAVLDDGRIVEHGATRSVIAARRAPATRALFDAVPRLPGNPEA</sequence>
<dbReference type="GO" id="GO:0016887">
    <property type="term" value="F:ATP hydrolysis activity"/>
    <property type="evidence" value="ECO:0007669"/>
    <property type="project" value="InterPro"/>
</dbReference>